<proteinExistence type="predicted"/>
<dbReference type="Pfam" id="PF09694">
    <property type="entry name" value="Gcw_chp"/>
    <property type="match status" value="1"/>
</dbReference>
<dbReference type="EMBL" id="WHJG01000058">
    <property type="protein sequence ID" value="NHZ83651.1"/>
    <property type="molecule type" value="Genomic_DNA"/>
</dbReference>
<comment type="caution">
    <text evidence="1">The sequence shown here is derived from an EMBL/GenBank/DDBJ whole genome shotgun (WGS) entry which is preliminary data.</text>
</comment>
<accession>A0ABX0NIB5</accession>
<sequence length="346" mass="36595">MCPRQTFAKKNCKLPRLNGDNIAPVIYFFENTTSKFGNRTTGAKGVSRIYRSSRSPSVMKSPSPHSLRSLAMACAAFLGVTLLAMSAHAADAADSGMKVAGQVSVVSDYIWRGFSQTWGKPALQASVTADHASGAYASLFASNISAQYVPNGSLETDLSLGYKASLKGVELDLGGVYAYYPGANFNKASFTPAFDDADPRTLELYASATVAGVNLRAAYIPGAFFGWNVNNSGVNGVFNAEQPQAGLTGDSKGAVNIEGSYTLALKEGWSLQTTIGRQRVPHSRDVNWNYGRVGVTGELGGGWSAGLAASFTSKPKAFRNYGSLTNNGQHISPGKRTAILSLSKTI</sequence>
<dbReference type="NCBIfam" id="TIGR02001">
    <property type="entry name" value="gcw_chp"/>
    <property type="match status" value="1"/>
</dbReference>
<evidence type="ECO:0008006" key="3">
    <source>
        <dbReference type="Google" id="ProtNLM"/>
    </source>
</evidence>
<keyword evidence="2" id="KW-1185">Reference proteome</keyword>
<gene>
    <name evidence="1" type="ORF">F2P44_30945</name>
</gene>
<evidence type="ECO:0000313" key="2">
    <source>
        <dbReference type="Proteomes" id="UP000621455"/>
    </source>
</evidence>
<evidence type="ECO:0000313" key="1">
    <source>
        <dbReference type="EMBL" id="NHZ83651.1"/>
    </source>
</evidence>
<name>A0ABX0NIB5_9BURK</name>
<dbReference type="Proteomes" id="UP000621455">
    <property type="component" value="Unassembled WGS sequence"/>
</dbReference>
<organism evidence="1 2">
    <name type="scientific">Massilia frigida</name>
    <dbReference type="NCBI Taxonomy" id="2609281"/>
    <lineage>
        <taxon>Bacteria</taxon>
        <taxon>Pseudomonadati</taxon>
        <taxon>Pseudomonadota</taxon>
        <taxon>Betaproteobacteria</taxon>
        <taxon>Burkholderiales</taxon>
        <taxon>Oxalobacteraceae</taxon>
        <taxon>Telluria group</taxon>
        <taxon>Massilia</taxon>
    </lineage>
</organism>
<reference evidence="1 2" key="1">
    <citation type="submission" date="2019-10" db="EMBL/GenBank/DDBJ databases">
        <title>Taxonomy of Antarctic Massilia spp.: description of Massilia rubra sp. nov., Massilia aquatica sp. nov., Massilia mucilaginosa sp. nov., Massilia frigida sp. nov. isolated from streams, lakes and regoliths.</title>
        <authorList>
            <person name="Holochova P."/>
            <person name="Sedlacek I."/>
            <person name="Kralova S."/>
            <person name="Maslanova I."/>
            <person name="Busse H.-J."/>
            <person name="Stankova E."/>
            <person name="Vrbovska V."/>
            <person name="Kovarovic V."/>
            <person name="Bartak M."/>
            <person name="Svec P."/>
            <person name="Pantucek R."/>
        </authorList>
    </citation>
    <scope>NUCLEOTIDE SEQUENCE [LARGE SCALE GENOMIC DNA]</scope>
    <source>
        <strain evidence="1 2">CCM 8695</strain>
    </source>
</reference>
<protein>
    <recommendedName>
        <fullName evidence="3">Transporter</fullName>
    </recommendedName>
</protein>
<dbReference type="InterPro" id="IPR010239">
    <property type="entry name" value="CHP02001"/>
</dbReference>